<feature type="modified residue" description="N6-(pyridoxal phosphate)lysine" evidence="5">
    <location>
        <position position="264"/>
    </location>
</feature>
<protein>
    <submittedName>
        <fullName evidence="7">Tryptophanase</fullName>
    </submittedName>
</protein>
<reference evidence="7 8" key="1">
    <citation type="submission" date="2016-10" db="EMBL/GenBank/DDBJ databases">
        <authorList>
            <person name="de Groot N.N."/>
        </authorList>
    </citation>
    <scope>NUCLEOTIDE SEQUENCE [LARGE SCALE GENOMIC DNA]</scope>
    <source>
        <strain evidence="7 8">DSM 12130</strain>
    </source>
</reference>
<dbReference type="InterPro" id="IPR018176">
    <property type="entry name" value="Tryptophanase_CS"/>
</dbReference>
<evidence type="ECO:0000256" key="5">
    <source>
        <dbReference type="PIRSR" id="PIRSR611166-50"/>
    </source>
</evidence>
<evidence type="ECO:0000256" key="3">
    <source>
        <dbReference type="ARBA" id="ARBA00022898"/>
    </source>
</evidence>
<proteinExistence type="inferred from homology"/>
<evidence type="ECO:0000256" key="2">
    <source>
        <dbReference type="ARBA" id="ARBA00009721"/>
    </source>
</evidence>
<dbReference type="PIRSF" id="PIRSF001386">
    <property type="entry name" value="Trpase"/>
    <property type="match status" value="1"/>
</dbReference>
<keyword evidence="3 5" id="KW-0663">Pyridoxal phosphate</keyword>
<dbReference type="InterPro" id="IPR011166">
    <property type="entry name" value="Beta-eliminating_lyase"/>
</dbReference>
<dbReference type="NCBIfam" id="NF009709">
    <property type="entry name" value="PRK13238.1"/>
    <property type="match status" value="1"/>
</dbReference>
<dbReference type="RefSeq" id="WP_092219810.1">
    <property type="nucleotide sequence ID" value="NZ_FNJI01000004.1"/>
</dbReference>
<dbReference type="PROSITE" id="PS00066">
    <property type="entry name" value="HMG_COA_REDUCTASE_1"/>
    <property type="match status" value="1"/>
</dbReference>
<dbReference type="GO" id="GO:0004420">
    <property type="term" value="F:hydroxymethylglutaryl-CoA reductase (NADPH) activity"/>
    <property type="evidence" value="ECO:0007669"/>
    <property type="project" value="InterPro"/>
</dbReference>
<dbReference type="Gene3D" id="3.40.640.10">
    <property type="entry name" value="Type I PLP-dependent aspartate aminotransferase-like (Major domain)"/>
    <property type="match status" value="1"/>
</dbReference>
<dbReference type="Gene3D" id="3.90.1150.10">
    <property type="entry name" value="Aspartate Aminotransferase, domain 1"/>
    <property type="match status" value="1"/>
</dbReference>
<dbReference type="InterPro" id="IPR001597">
    <property type="entry name" value="ArAA_b-elim_lyase/Thr_aldolase"/>
</dbReference>
<name>A0A1H0L6I7_9BACT</name>
<dbReference type="STRING" id="91360.SAMN05660330_00686"/>
<dbReference type="InterPro" id="IPR023076">
    <property type="entry name" value="HMG_CoA_Rdtase_CS"/>
</dbReference>
<evidence type="ECO:0000313" key="7">
    <source>
        <dbReference type="EMBL" id="SDO63864.1"/>
    </source>
</evidence>
<evidence type="ECO:0000259" key="6">
    <source>
        <dbReference type="Pfam" id="PF01212"/>
    </source>
</evidence>
<organism evidence="7 8">
    <name type="scientific">Desulforhopalus singaporensis</name>
    <dbReference type="NCBI Taxonomy" id="91360"/>
    <lineage>
        <taxon>Bacteria</taxon>
        <taxon>Pseudomonadati</taxon>
        <taxon>Thermodesulfobacteriota</taxon>
        <taxon>Desulfobulbia</taxon>
        <taxon>Desulfobulbales</taxon>
        <taxon>Desulfocapsaceae</taxon>
        <taxon>Desulforhopalus</taxon>
    </lineage>
</organism>
<dbReference type="Pfam" id="PF01212">
    <property type="entry name" value="Beta_elim_lyase"/>
    <property type="match status" value="1"/>
</dbReference>
<dbReference type="InterPro" id="IPR015424">
    <property type="entry name" value="PyrdxlP-dep_Trfase"/>
</dbReference>
<dbReference type="PANTHER" id="PTHR32325">
    <property type="entry name" value="BETA-ELIMINATING LYASE-LIKE PROTEIN-RELATED"/>
    <property type="match status" value="1"/>
</dbReference>
<evidence type="ECO:0000313" key="8">
    <source>
        <dbReference type="Proteomes" id="UP000199073"/>
    </source>
</evidence>
<sequence length="463" mass="51452">MKLNEFYPKTLIEPFRIHSVEPLRFTTRAERQKALKKAGYNPFLLSSQQVIIDLLTDSGTGAMSSNQWAGMLASDESYAGAASFYRFEAAVKDIMGFNHVIPTHQGRGAEHILFSCIAKKGDIIPNNNHFDTTRAHIENNGAQALDLVVKEGRVPSLVLPFKGNIDLDRLEMLLAEQGRNRVPAILLTVTNNSGGGQPVSMDNIRQTGAIAKKYHVPFFLDACRYAENCYFIKTREKGYETSSIIEIAREMFSYADGCTMSAKKDGLANIGGFLALNDDTLARRCRNMEILVEGFPTYGGMAGYDMEAVAKGLYEALDEEYLSYRIRSIASLGEKLALAKIPIVKPTGGHALYVNAAEMLPHIEPLQYPAWSLTNALYLLGGIRAVEIGSVMFGMQPDGTEKPAAQELVRLAFPRRVYTQSHIDYIAEVLTCLNEQKEVLRGYRIVSQEPVLRHFTARFAYLG</sequence>
<dbReference type="OrthoDB" id="9764079at2"/>
<dbReference type="PANTHER" id="PTHR32325:SF4">
    <property type="entry name" value="TRYPTOPHANASE"/>
    <property type="match status" value="1"/>
</dbReference>
<comment type="cofactor">
    <cofactor evidence="1 5">
        <name>pyridoxal 5'-phosphate</name>
        <dbReference type="ChEBI" id="CHEBI:597326"/>
    </cofactor>
</comment>
<dbReference type="PROSITE" id="PS00853">
    <property type="entry name" value="BETA_ELIM_LYASE"/>
    <property type="match status" value="1"/>
</dbReference>
<dbReference type="InterPro" id="IPR015421">
    <property type="entry name" value="PyrdxlP-dep_Trfase_major"/>
</dbReference>
<dbReference type="GO" id="GO:0016830">
    <property type="term" value="F:carbon-carbon lyase activity"/>
    <property type="evidence" value="ECO:0007669"/>
    <property type="project" value="InterPro"/>
</dbReference>
<evidence type="ECO:0000256" key="4">
    <source>
        <dbReference type="ARBA" id="ARBA00023239"/>
    </source>
</evidence>
<keyword evidence="4" id="KW-0456">Lyase</keyword>
<dbReference type="AlphaFoldDB" id="A0A1H0L6I7"/>
<feature type="domain" description="Aromatic amino acid beta-eliminating lyase/threonine aldolase" evidence="6">
    <location>
        <begin position="53"/>
        <end position="428"/>
    </location>
</feature>
<accession>A0A1H0L6I7</accession>
<dbReference type="EMBL" id="FNJI01000004">
    <property type="protein sequence ID" value="SDO63864.1"/>
    <property type="molecule type" value="Genomic_DNA"/>
</dbReference>
<evidence type="ECO:0000256" key="1">
    <source>
        <dbReference type="ARBA" id="ARBA00001933"/>
    </source>
</evidence>
<comment type="similarity">
    <text evidence="2">Belongs to the beta-eliminating lyase family.</text>
</comment>
<gene>
    <name evidence="7" type="ORF">SAMN05660330_00686</name>
</gene>
<dbReference type="SUPFAM" id="SSF53383">
    <property type="entry name" value="PLP-dependent transferases"/>
    <property type="match status" value="1"/>
</dbReference>
<keyword evidence="8" id="KW-1185">Reference proteome</keyword>
<dbReference type="GO" id="GO:0009072">
    <property type="term" value="P:aromatic amino acid metabolic process"/>
    <property type="evidence" value="ECO:0007669"/>
    <property type="project" value="InterPro"/>
</dbReference>
<dbReference type="InterPro" id="IPR015422">
    <property type="entry name" value="PyrdxlP-dep_Trfase_small"/>
</dbReference>
<dbReference type="Proteomes" id="UP000199073">
    <property type="component" value="Unassembled WGS sequence"/>
</dbReference>